<comment type="domain">
    <text evidence="6">The N-terminal region contains the highly conserved SGGXDS motif, predicted to be a P-loop motif involved in ATP binding.</text>
</comment>
<evidence type="ECO:0000313" key="8">
    <source>
        <dbReference type="EMBL" id="RAU20486.1"/>
    </source>
</evidence>
<evidence type="ECO:0000313" key="9">
    <source>
        <dbReference type="Proteomes" id="UP000251075"/>
    </source>
</evidence>
<protein>
    <recommendedName>
        <fullName evidence="6">tRNA(Ile)-lysidine synthase</fullName>
        <ecNumber evidence="6">6.3.4.19</ecNumber>
    </recommendedName>
    <alternativeName>
        <fullName evidence="6">tRNA(Ile)-2-lysyl-cytidine synthase</fullName>
    </alternativeName>
    <alternativeName>
        <fullName evidence="6">tRNA(Ile)-lysidine synthetase</fullName>
    </alternativeName>
</protein>
<dbReference type="AlphaFoldDB" id="A0A364NTU3"/>
<dbReference type="GO" id="GO:0006400">
    <property type="term" value="P:tRNA modification"/>
    <property type="evidence" value="ECO:0007669"/>
    <property type="project" value="UniProtKB-UniRule"/>
</dbReference>
<evidence type="ECO:0000259" key="7">
    <source>
        <dbReference type="Pfam" id="PF01171"/>
    </source>
</evidence>
<sequence length="423" mass="45049">MTGLGPFESRPRVVVAVSGGSDSMALALLAAHWARAQGGEAIAVTVDHGLRAESSAEAVRVACWMEARGIRHATLHWSGDKPATGIQAAARDARYGLLGAFCRSKGILHLLLAHHREDQAETLLLRLGRGSGVDGLSAMAPVHPTRWGRLLRPLLDIPRQRLIATLTASGQEWVEDLSNQDEAYARVRLRRLMPALAAEGLTAERLTATASRLGRVRAALEQATAEAAARWVEPHAAGFVRIRAEALAAMPEEIGLRLLARLIMAVGGGVHAPRLEALERLYFHLRAGMGEARTLGGCRLVPEVGEMIVCREPAKVAPAVDLVPGATVCWDGRFMAEVAQDAPAGLRLGALGGRRPRPERGASPLIKLPACVRPTLPAIMNEDGVSAVPHLGYNHALAEAALRRLDVAPAFCLTASAQRLVSA</sequence>
<dbReference type="GO" id="GO:0005737">
    <property type="term" value="C:cytoplasm"/>
    <property type="evidence" value="ECO:0007669"/>
    <property type="project" value="UniProtKB-SubCell"/>
</dbReference>
<dbReference type="EC" id="6.3.4.19" evidence="6"/>
<reference evidence="8 9" key="1">
    <citation type="submission" date="2017-11" db="EMBL/GenBank/DDBJ databases">
        <title>Draft genome sequence of magnetotactic bacterium Magnetospirillum kuznetsovii LBB-42.</title>
        <authorList>
            <person name="Grouzdev D.S."/>
            <person name="Rysina M.S."/>
            <person name="Baslerov R.V."/>
            <person name="Koziaeva V."/>
        </authorList>
    </citation>
    <scope>NUCLEOTIDE SEQUENCE [LARGE SCALE GENOMIC DNA]</scope>
    <source>
        <strain evidence="8 9">LBB-42</strain>
    </source>
</reference>
<accession>A0A364NTU3</accession>
<keyword evidence="4 6" id="KW-0067">ATP-binding</keyword>
<keyword evidence="9" id="KW-1185">Reference proteome</keyword>
<dbReference type="Gene3D" id="3.40.50.620">
    <property type="entry name" value="HUPs"/>
    <property type="match status" value="1"/>
</dbReference>
<keyword evidence="1 6" id="KW-0436">Ligase</keyword>
<comment type="similarity">
    <text evidence="6">Belongs to the tRNA(Ile)-lysidine synthase family.</text>
</comment>
<feature type="domain" description="tRNA(Ile)-lysidine/2-thiocytidine synthase N-terminal" evidence="7">
    <location>
        <begin position="13"/>
        <end position="191"/>
    </location>
</feature>
<evidence type="ECO:0000256" key="6">
    <source>
        <dbReference type="HAMAP-Rule" id="MF_01161"/>
    </source>
</evidence>
<evidence type="ECO:0000256" key="1">
    <source>
        <dbReference type="ARBA" id="ARBA00022598"/>
    </source>
</evidence>
<dbReference type="InterPro" id="IPR012094">
    <property type="entry name" value="tRNA_Ile_lys_synt"/>
</dbReference>
<dbReference type="HAMAP" id="MF_01161">
    <property type="entry name" value="tRNA_Ile_lys_synt"/>
    <property type="match status" value="1"/>
</dbReference>
<dbReference type="SUPFAM" id="SSF52402">
    <property type="entry name" value="Adenine nucleotide alpha hydrolases-like"/>
    <property type="match status" value="1"/>
</dbReference>
<dbReference type="NCBIfam" id="TIGR02432">
    <property type="entry name" value="lysidine_TilS_N"/>
    <property type="match status" value="1"/>
</dbReference>
<dbReference type="OrthoDB" id="9807403at2"/>
<comment type="subcellular location">
    <subcellularLocation>
        <location evidence="6">Cytoplasm</location>
    </subcellularLocation>
</comment>
<evidence type="ECO:0000256" key="5">
    <source>
        <dbReference type="ARBA" id="ARBA00048539"/>
    </source>
</evidence>
<feature type="binding site" evidence="6">
    <location>
        <begin position="18"/>
        <end position="23"/>
    </location>
    <ligand>
        <name>ATP</name>
        <dbReference type="ChEBI" id="CHEBI:30616"/>
    </ligand>
</feature>
<proteinExistence type="inferred from homology"/>
<comment type="caution">
    <text evidence="8">The sequence shown here is derived from an EMBL/GenBank/DDBJ whole genome shotgun (WGS) entry which is preliminary data.</text>
</comment>
<name>A0A364NTU3_9PROT</name>
<dbReference type="Proteomes" id="UP000251075">
    <property type="component" value="Unassembled WGS sequence"/>
</dbReference>
<evidence type="ECO:0000256" key="4">
    <source>
        <dbReference type="ARBA" id="ARBA00022840"/>
    </source>
</evidence>
<dbReference type="CDD" id="cd01992">
    <property type="entry name" value="TilS_N"/>
    <property type="match status" value="1"/>
</dbReference>
<dbReference type="InterPro" id="IPR011063">
    <property type="entry name" value="TilS/TtcA_N"/>
</dbReference>
<organism evidence="8 9">
    <name type="scientific">Paramagnetospirillum kuznetsovii</name>
    <dbReference type="NCBI Taxonomy" id="2053833"/>
    <lineage>
        <taxon>Bacteria</taxon>
        <taxon>Pseudomonadati</taxon>
        <taxon>Pseudomonadota</taxon>
        <taxon>Alphaproteobacteria</taxon>
        <taxon>Rhodospirillales</taxon>
        <taxon>Magnetospirillaceae</taxon>
        <taxon>Paramagnetospirillum</taxon>
    </lineage>
</organism>
<dbReference type="GO" id="GO:0005524">
    <property type="term" value="F:ATP binding"/>
    <property type="evidence" value="ECO:0007669"/>
    <property type="project" value="UniProtKB-UniRule"/>
</dbReference>
<dbReference type="PANTHER" id="PTHR43033:SF1">
    <property type="entry name" value="TRNA(ILE)-LYSIDINE SYNTHASE-RELATED"/>
    <property type="match status" value="1"/>
</dbReference>
<dbReference type="InterPro" id="IPR012795">
    <property type="entry name" value="tRNA_Ile_lys_synt_N"/>
</dbReference>
<keyword evidence="6" id="KW-0963">Cytoplasm</keyword>
<gene>
    <name evidence="6 8" type="primary">tilS</name>
    <name evidence="8" type="ORF">CU669_18255</name>
</gene>
<keyword evidence="3 6" id="KW-0547">Nucleotide-binding</keyword>
<dbReference type="EMBL" id="PGTO01000022">
    <property type="protein sequence ID" value="RAU20486.1"/>
    <property type="molecule type" value="Genomic_DNA"/>
</dbReference>
<dbReference type="GO" id="GO:0032267">
    <property type="term" value="F:tRNA(Ile)-lysidine synthase activity"/>
    <property type="evidence" value="ECO:0007669"/>
    <property type="project" value="UniProtKB-EC"/>
</dbReference>
<keyword evidence="2 6" id="KW-0819">tRNA processing</keyword>
<dbReference type="InterPro" id="IPR014729">
    <property type="entry name" value="Rossmann-like_a/b/a_fold"/>
</dbReference>
<dbReference type="Pfam" id="PF01171">
    <property type="entry name" value="ATP_bind_3"/>
    <property type="match status" value="1"/>
</dbReference>
<evidence type="ECO:0000256" key="3">
    <source>
        <dbReference type="ARBA" id="ARBA00022741"/>
    </source>
</evidence>
<evidence type="ECO:0000256" key="2">
    <source>
        <dbReference type="ARBA" id="ARBA00022694"/>
    </source>
</evidence>
<comment type="function">
    <text evidence="6">Ligates lysine onto the cytidine present at position 34 of the AUA codon-specific tRNA(Ile) that contains the anticodon CAU, in an ATP-dependent manner. Cytidine is converted to lysidine, thus changing the amino acid specificity of the tRNA from methionine to isoleucine.</text>
</comment>
<comment type="catalytic activity">
    <reaction evidence="5 6">
        <text>cytidine(34) in tRNA(Ile2) + L-lysine + ATP = lysidine(34) in tRNA(Ile2) + AMP + diphosphate + H(+)</text>
        <dbReference type="Rhea" id="RHEA:43744"/>
        <dbReference type="Rhea" id="RHEA-COMP:10625"/>
        <dbReference type="Rhea" id="RHEA-COMP:10670"/>
        <dbReference type="ChEBI" id="CHEBI:15378"/>
        <dbReference type="ChEBI" id="CHEBI:30616"/>
        <dbReference type="ChEBI" id="CHEBI:32551"/>
        <dbReference type="ChEBI" id="CHEBI:33019"/>
        <dbReference type="ChEBI" id="CHEBI:82748"/>
        <dbReference type="ChEBI" id="CHEBI:83665"/>
        <dbReference type="ChEBI" id="CHEBI:456215"/>
        <dbReference type="EC" id="6.3.4.19"/>
    </reaction>
</comment>
<dbReference type="PANTHER" id="PTHR43033">
    <property type="entry name" value="TRNA(ILE)-LYSIDINE SYNTHASE-RELATED"/>
    <property type="match status" value="1"/>
</dbReference>